<evidence type="ECO:0000313" key="3">
    <source>
        <dbReference type="Proteomes" id="UP000237481"/>
    </source>
</evidence>
<keyword evidence="3" id="KW-1185">Reference proteome</keyword>
<proteinExistence type="predicted"/>
<accession>A0A2S4KMK4</accession>
<feature type="region of interest" description="Disordered" evidence="1">
    <location>
        <begin position="1"/>
        <end position="91"/>
    </location>
</feature>
<comment type="caution">
    <text evidence="2">The sequence shown here is derived from an EMBL/GenBank/DDBJ whole genome shotgun (WGS) entry which is preliminary data.</text>
</comment>
<evidence type="ECO:0000313" key="2">
    <source>
        <dbReference type="EMBL" id="POR31414.1"/>
    </source>
</evidence>
<sequence>MVLVTSGAVATVPGPTALRGKTSAPRPVRNGFAFPASTLSRGDQDDHRCESTPRPVETRPRGIHGPDRPLTTTTVDGRGLSNHEPPPPGESDDVRFLPTFTAPAAPSLAFFLFFVHPGPSVDLLASCQLRPACSRPCSVAGILPEHAFVTLHPEATALLPPRRHRGTRQNHGAVVFKMLNGVALTNAMVHPPSLSKLLYMAWFADISPMQTFSSTLHLAPPLASCALKPL</sequence>
<feature type="compositionally biased region" description="Basic and acidic residues" evidence="1">
    <location>
        <begin position="42"/>
        <end position="67"/>
    </location>
</feature>
<dbReference type="Proteomes" id="UP000237481">
    <property type="component" value="Unassembled WGS sequence"/>
</dbReference>
<dbReference type="AlphaFoldDB" id="A0A2S4KMK4"/>
<name>A0A2S4KMK4_9HYPO</name>
<reference evidence="2 3" key="1">
    <citation type="submission" date="2018-01" db="EMBL/GenBank/DDBJ databases">
        <title>Harnessing the power of phylogenomics to disentangle the directionality and signatures of interkingdom host jumping in the parasitic fungal genus Tolypocladium.</title>
        <authorList>
            <person name="Quandt C.A."/>
            <person name="Patterson W."/>
            <person name="Spatafora J.W."/>
        </authorList>
    </citation>
    <scope>NUCLEOTIDE SEQUENCE [LARGE SCALE GENOMIC DNA]</scope>
    <source>
        <strain evidence="2 3">NRBC 100945</strain>
    </source>
</reference>
<dbReference type="EMBL" id="PKSG01001047">
    <property type="protein sequence ID" value="POR31414.1"/>
    <property type="molecule type" value="Genomic_DNA"/>
</dbReference>
<organism evidence="2 3">
    <name type="scientific">Tolypocladium paradoxum</name>
    <dbReference type="NCBI Taxonomy" id="94208"/>
    <lineage>
        <taxon>Eukaryota</taxon>
        <taxon>Fungi</taxon>
        <taxon>Dikarya</taxon>
        <taxon>Ascomycota</taxon>
        <taxon>Pezizomycotina</taxon>
        <taxon>Sordariomycetes</taxon>
        <taxon>Hypocreomycetidae</taxon>
        <taxon>Hypocreales</taxon>
        <taxon>Ophiocordycipitaceae</taxon>
        <taxon>Tolypocladium</taxon>
    </lineage>
</organism>
<protein>
    <submittedName>
        <fullName evidence="2">Uncharacterized protein</fullName>
    </submittedName>
</protein>
<evidence type="ECO:0000256" key="1">
    <source>
        <dbReference type="SAM" id="MobiDB-lite"/>
    </source>
</evidence>
<gene>
    <name evidence="2" type="ORF">TPAR_08379</name>
</gene>